<accession>A0ABC8IXF3</accession>
<dbReference type="AlphaFoldDB" id="A0ABC8IXF3"/>
<dbReference type="EMBL" id="CAKOAT010032225">
    <property type="protein sequence ID" value="CAH8285831.1"/>
    <property type="molecule type" value="Genomic_DNA"/>
</dbReference>
<reference evidence="1 2" key="1">
    <citation type="submission" date="2022-03" db="EMBL/GenBank/DDBJ databases">
        <authorList>
            <person name="Macdonald S."/>
            <person name="Ahmed S."/>
            <person name="Newling K."/>
        </authorList>
    </citation>
    <scope>NUCLEOTIDE SEQUENCE [LARGE SCALE GENOMIC DNA]</scope>
</reference>
<protein>
    <submittedName>
        <fullName evidence="1">Uncharacterized protein</fullName>
    </submittedName>
</protein>
<evidence type="ECO:0000313" key="2">
    <source>
        <dbReference type="Proteomes" id="UP001642260"/>
    </source>
</evidence>
<sequence length="81" mass="9085">MSSEKDFAEFSALFERMIRQGKGLSRFLPLILFLAGEAIEDGESSDQTGRQRGIVIDSVNRRVMIIRSALGYFLKEDVSGK</sequence>
<proteinExistence type="predicted"/>
<evidence type="ECO:0000313" key="1">
    <source>
        <dbReference type="EMBL" id="CAH8285831.1"/>
    </source>
</evidence>
<keyword evidence="2" id="KW-1185">Reference proteome</keyword>
<comment type="caution">
    <text evidence="1">The sequence shown here is derived from an EMBL/GenBank/DDBJ whole genome shotgun (WGS) entry which is preliminary data.</text>
</comment>
<organism evidence="1 2">
    <name type="scientific">Eruca vesicaria subsp. sativa</name>
    <name type="common">Garden rocket</name>
    <name type="synonym">Eruca sativa</name>
    <dbReference type="NCBI Taxonomy" id="29727"/>
    <lineage>
        <taxon>Eukaryota</taxon>
        <taxon>Viridiplantae</taxon>
        <taxon>Streptophyta</taxon>
        <taxon>Embryophyta</taxon>
        <taxon>Tracheophyta</taxon>
        <taxon>Spermatophyta</taxon>
        <taxon>Magnoliopsida</taxon>
        <taxon>eudicotyledons</taxon>
        <taxon>Gunneridae</taxon>
        <taxon>Pentapetalae</taxon>
        <taxon>rosids</taxon>
        <taxon>malvids</taxon>
        <taxon>Brassicales</taxon>
        <taxon>Brassicaceae</taxon>
        <taxon>Brassiceae</taxon>
        <taxon>Eruca</taxon>
    </lineage>
</organism>
<name>A0ABC8IXF3_ERUVS</name>
<gene>
    <name evidence="1" type="ORF">ERUC_LOCUS932</name>
</gene>
<dbReference type="Proteomes" id="UP001642260">
    <property type="component" value="Unassembled WGS sequence"/>
</dbReference>